<comment type="caution">
    <text evidence="7">The sequence shown here is derived from an EMBL/GenBank/DDBJ whole genome shotgun (WGS) entry which is preliminary data.</text>
</comment>
<reference evidence="7" key="1">
    <citation type="submission" date="2022-12" db="EMBL/GenBank/DDBJ databases">
        <authorList>
            <person name="Petersen C."/>
        </authorList>
    </citation>
    <scope>NUCLEOTIDE SEQUENCE</scope>
    <source>
        <strain evidence="7">IBT 15544</strain>
    </source>
</reference>
<evidence type="ECO:0000256" key="1">
    <source>
        <dbReference type="ARBA" id="ARBA00001554"/>
    </source>
</evidence>
<name>A0A9W9MAL1_9EURO</name>
<dbReference type="InterPro" id="IPR036428">
    <property type="entry name" value="PCD_sf"/>
</dbReference>
<dbReference type="Gene3D" id="3.30.1360.20">
    <property type="entry name" value="Transcriptional coactivator/pterin dehydratase"/>
    <property type="match status" value="1"/>
</dbReference>
<dbReference type="InterPro" id="IPR000836">
    <property type="entry name" value="PRTase_dom"/>
</dbReference>
<dbReference type="Pfam" id="PF14681">
    <property type="entry name" value="UPRTase"/>
    <property type="match status" value="1"/>
</dbReference>
<comment type="similarity">
    <text evidence="2">Belongs to the pterin-4-alpha-carbinolamine dehydratase family.</text>
</comment>
<evidence type="ECO:0000256" key="2">
    <source>
        <dbReference type="ARBA" id="ARBA00006472"/>
    </source>
</evidence>
<dbReference type="InterPro" id="IPR001533">
    <property type="entry name" value="Pterin_deHydtase"/>
</dbReference>
<dbReference type="EMBL" id="JAPQKR010000015">
    <property type="protein sequence ID" value="KAJ5195400.1"/>
    <property type="molecule type" value="Genomic_DNA"/>
</dbReference>
<dbReference type="PANTHER" id="PTHR12599:SF0">
    <property type="entry name" value="PTERIN-4-ALPHA-CARBINOLAMINE DEHYDRATASE"/>
    <property type="match status" value="1"/>
</dbReference>
<dbReference type="OrthoDB" id="277398at2759"/>
<dbReference type="RefSeq" id="XP_058305888.1">
    <property type="nucleotide sequence ID" value="XM_058455900.1"/>
</dbReference>
<dbReference type="EC" id="4.2.1.96" evidence="3"/>
<evidence type="ECO:0000256" key="4">
    <source>
        <dbReference type="ARBA" id="ARBA00023239"/>
    </source>
</evidence>
<protein>
    <recommendedName>
        <fullName evidence="3">4a-hydroxytetrahydrobiopterin dehydratase</fullName>
        <ecNumber evidence="3">4.2.1.96</ecNumber>
    </recommendedName>
    <alternativeName>
        <fullName evidence="5">4-alpha-hydroxy-tetrahydropterin dehydratase</fullName>
    </alternativeName>
</protein>
<gene>
    <name evidence="7" type="ORF">N7498_008838</name>
</gene>
<comment type="catalytic activity">
    <reaction evidence="1">
        <text>(4aS,6R)-4a-hydroxy-L-erythro-5,6,7,8-tetrahydrobiopterin = (6R)-L-erythro-6,7-dihydrobiopterin + H2O</text>
        <dbReference type="Rhea" id="RHEA:11920"/>
        <dbReference type="ChEBI" id="CHEBI:15377"/>
        <dbReference type="ChEBI" id="CHEBI:15642"/>
        <dbReference type="ChEBI" id="CHEBI:43120"/>
        <dbReference type="EC" id="4.2.1.96"/>
    </reaction>
</comment>
<organism evidence="7 8">
    <name type="scientific">Penicillium cinerascens</name>
    <dbReference type="NCBI Taxonomy" id="70096"/>
    <lineage>
        <taxon>Eukaryota</taxon>
        <taxon>Fungi</taxon>
        <taxon>Dikarya</taxon>
        <taxon>Ascomycota</taxon>
        <taxon>Pezizomycotina</taxon>
        <taxon>Eurotiomycetes</taxon>
        <taxon>Eurotiomycetidae</taxon>
        <taxon>Eurotiales</taxon>
        <taxon>Aspergillaceae</taxon>
        <taxon>Penicillium</taxon>
    </lineage>
</organism>
<proteinExistence type="inferred from homology"/>
<dbReference type="AlphaFoldDB" id="A0A9W9MAL1"/>
<evidence type="ECO:0000313" key="8">
    <source>
        <dbReference type="Proteomes" id="UP001150904"/>
    </source>
</evidence>
<dbReference type="SUPFAM" id="SSF53271">
    <property type="entry name" value="PRTase-like"/>
    <property type="match status" value="1"/>
</dbReference>
<dbReference type="SUPFAM" id="SSF55248">
    <property type="entry name" value="PCD-like"/>
    <property type="match status" value="1"/>
</dbReference>
<keyword evidence="4" id="KW-0456">Lyase</keyword>
<evidence type="ECO:0000259" key="6">
    <source>
        <dbReference type="Pfam" id="PF14681"/>
    </source>
</evidence>
<dbReference type="Gene3D" id="3.40.50.2020">
    <property type="match status" value="1"/>
</dbReference>
<dbReference type="CDD" id="cd00488">
    <property type="entry name" value="PCD_DCoH"/>
    <property type="match status" value="1"/>
</dbReference>
<keyword evidence="8" id="KW-1185">Reference proteome</keyword>
<accession>A0A9W9MAL1</accession>
<dbReference type="Proteomes" id="UP001150904">
    <property type="component" value="Unassembled WGS sequence"/>
</dbReference>
<evidence type="ECO:0000313" key="7">
    <source>
        <dbReference type="EMBL" id="KAJ5195400.1"/>
    </source>
</evidence>
<dbReference type="GeneID" id="83183201"/>
<feature type="domain" description="Phosphoribosyltransferase" evidence="6">
    <location>
        <begin position="54"/>
        <end position="207"/>
    </location>
</feature>
<dbReference type="Pfam" id="PF01329">
    <property type="entry name" value="Pterin_4a"/>
    <property type="match status" value="1"/>
</dbReference>
<dbReference type="InterPro" id="IPR029057">
    <property type="entry name" value="PRTase-like"/>
</dbReference>
<dbReference type="PANTHER" id="PTHR12599">
    <property type="entry name" value="PTERIN-4-ALPHA-CARBINOLAMINE DEHYDRATASE"/>
    <property type="match status" value="1"/>
</dbReference>
<sequence length="317" mass="34084">MTLTTDSKGPAPIIEVPSTPALTALMTTFCAPSTTPKIMQDTIHALTHQILTTAHTNDPTLAHTPTTLIPILRGALPMLVAAQPNLPLSSSILARCSKTKGTADVVVEWLGRRPFPAAHDDGRLVVLDTVVATGDTIVQLCAELWALSGGTASMVVCCCYAAPTALERVAACPGVKYVVVGRRAERCDERGYLVPYTHGDIGDKIYGGRMVEAEGPVVAAGEDVSRVVVGVEGLLVENGGAWRLESEGLAIQRDFQFAGFNKAWAFMNKVAEAAKEHRHHPEWTNIYNNVSIRWTTHDPKGLTSLDVNMAQLCDSYI</sequence>
<reference evidence="7" key="2">
    <citation type="journal article" date="2023" name="IMA Fungus">
        <title>Comparative genomic study of the Penicillium genus elucidates a diverse pangenome and 15 lateral gene transfer events.</title>
        <authorList>
            <person name="Petersen C."/>
            <person name="Sorensen T."/>
            <person name="Nielsen M.R."/>
            <person name="Sondergaard T.E."/>
            <person name="Sorensen J.L."/>
            <person name="Fitzpatrick D.A."/>
            <person name="Frisvad J.C."/>
            <person name="Nielsen K.L."/>
        </authorList>
    </citation>
    <scope>NUCLEOTIDE SEQUENCE</scope>
    <source>
        <strain evidence="7">IBT 15544</strain>
    </source>
</reference>
<evidence type="ECO:0000256" key="5">
    <source>
        <dbReference type="ARBA" id="ARBA00030497"/>
    </source>
</evidence>
<evidence type="ECO:0000256" key="3">
    <source>
        <dbReference type="ARBA" id="ARBA00013252"/>
    </source>
</evidence>
<dbReference type="GO" id="GO:0006729">
    <property type="term" value="P:tetrahydrobiopterin biosynthetic process"/>
    <property type="evidence" value="ECO:0007669"/>
    <property type="project" value="InterPro"/>
</dbReference>
<dbReference type="CDD" id="cd06223">
    <property type="entry name" value="PRTases_typeI"/>
    <property type="match status" value="1"/>
</dbReference>
<dbReference type="GO" id="GO:0008124">
    <property type="term" value="F:4-alpha-hydroxytetrahydrobiopterin dehydratase activity"/>
    <property type="evidence" value="ECO:0007669"/>
    <property type="project" value="UniProtKB-EC"/>
</dbReference>